<comment type="caution">
    <text evidence="1">The sequence shown here is derived from an EMBL/GenBank/DDBJ whole genome shotgun (WGS) entry which is preliminary data.</text>
</comment>
<proteinExistence type="predicted"/>
<evidence type="ECO:0000313" key="2">
    <source>
        <dbReference type="Proteomes" id="UP000294850"/>
    </source>
</evidence>
<sequence>MKKSNIFVHIELSKLVSGLSTDTALIKDYLKSQAGYFNIISSKYFSDELSDEWEQICSQMKDKGPKTDSEGNIIASSVINTIEHISVAQCVLLVTRIKNLQQKVKEEFE</sequence>
<name>A0A4R5DCK7_9BACT</name>
<gene>
    <name evidence="1" type="ORF">E0F88_26955</name>
</gene>
<dbReference type="OrthoDB" id="960235at2"/>
<keyword evidence="2" id="KW-1185">Reference proteome</keyword>
<dbReference type="RefSeq" id="WP_131961403.1">
    <property type="nucleotide sequence ID" value="NZ_SMFL01000014.1"/>
</dbReference>
<dbReference type="Proteomes" id="UP000294850">
    <property type="component" value="Unassembled WGS sequence"/>
</dbReference>
<protein>
    <submittedName>
        <fullName evidence="1">Uncharacterized protein</fullName>
    </submittedName>
</protein>
<dbReference type="AlphaFoldDB" id="A0A4R5DCK7"/>
<reference evidence="1 2" key="1">
    <citation type="submission" date="2019-03" db="EMBL/GenBank/DDBJ databases">
        <title>Dyadobacter AR-3-6 sp. nov., isolated from arctic soil.</title>
        <authorList>
            <person name="Chaudhary D.K."/>
        </authorList>
    </citation>
    <scope>NUCLEOTIDE SEQUENCE [LARGE SCALE GENOMIC DNA]</scope>
    <source>
        <strain evidence="1 2">AR-3-6</strain>
    </source>
</reference>
<organism evidence="1 2">
    <name type="scientific">Dyadobacter psychrotolerans</name>
    <dbReference type="NCBI Taxonomy" id="2541721"/>
    <lineage>
        <taxon>Bacteria</taxon>
        <taxon>Pseudomonadati</taxon>
        <taxon>Bacteroidota</taxon>
        <taxon>Cytophagia</taxon>
        <taxon>Cytophagales</taxon>
        <taxon>Spirosomataceae</taxon>
        <taxon>Dyadobacter</taxon>
    </lineage>
</organism>
<dbReference type="EMBL" id="SMFL01000014">
    <property type="protein sequence ID" value="TDE10717.1"/>
    <property type="molecule type" value="Genomic_DNA"/>
</dbReference>
<evidence type="ECO:0000313" key="1">
    <source>
        <dbReference type="EMBL" id="TDE10717.1"/>
    </source>
</evidence>
<accession>A0A4R5DCK7</accession>